<evidence type="ECO:0000313" key="3">
    <source>
        <dbReference type="Proteomes" id="UP001266305"/>
    </source>
</evidence>
<evidence type="ECO:0000313" key="2">
    <source>
        <dbReference type="EMBL" id="KAK2105033.1"/>
    </source>
</evidence>
<comment type="caution">
    <text evidence="2">The sequence shown here is derived from an EMBL/GenBank/DDBJ whole genome shotgun (WGS) entry which is preliminary data.</text>
</comment>
<dbReference type="Proteomes" id="UP001266305">
    <property type="component" value="Unassembled WGS sequence"/>
</dbReference>
<dbReference type="InterPro" id="IPR045027">
    <property type="entry name" value="Homer"/>
</dbReference>
<feature type="compositionally biased region" description="Basic and acidic residues" evidence="1">
    <location>
        <begin position="98"/>
        <end position="109"/>
    </location>
</feature>
<dbReference type="SUPFAM" id="SSF50729">
    <property type="entry name" value="PH domain-like"/>
    <property type="match status" value="1"/>
</dbReference>
<organism evidence="2 3">
    <name type="scientific">Saguinus oedipus</name>
    <name type="common">Cotton-top tamarin</name>
    <name type="synonym">Oedipomidas oedipus</name>
    <dbReference type="NCBI Taxonomy" id="9490"/>
    <lineage>
        <taxon>Eukaryota</taxon>
        <taxon>Metazoa</taxon>
        <taxon>Chordata</taxon>
        <taxon>Craniata</taxon>
        <taxon>Vertebrata</taxon>
        <taxon>Euteleostomi</taxon>
        <taxon>Mammalia</taxon>
        <taxon>Eutheria</taxon>
        <taxon>Euarchontoglires</taxon>
        <taxon>Primates</taxon>
        <taxon>Haplorrhini</taxon>
        <taxon>Platyrrhini</taxon>
        <taxon>Cebidae</taxon>
        <taxon>Callitrichinae</taxon>
        <taxon>Saguinus</taxon>
    </lineage>
</organism>
<evidence type="ECO:0000256" key="1">
    <source>
        <dbReference type="SAM" id="MobiDB-lite"/>
    </source>
</evidence>
<sequence length="273" mass="30645">MLSRLTPTSGRTGSCERAAVTVSSFYDVTRNRHGIVSVGGAKATITSTIAPNTTFPKTPQKAGQWPTAEPARVKGGDEKASQPLQPTRTGSLRRTRWDRRDAERGHRAGAEAAAAAPEERHAPRTTALQEAAASGEPGRGLDTNREEEKNTQPKRRTEELEAEVREQETELKGLRKQSEIPPQLLSERMCRREAPGGRERMKTRKTETDTEERKRPQRHLEVEANRFLELLDRKFDDPRNFRPGLWIPSTDNSGWLGLGPPLSPTRMCETRRH</sequence>
<name>A0ABQ9V6N0_SAGOE</name>
<dbReference type="InterPro" id="IPR011993">
    <property type="entry name" value="PH-like_dom_sf"/>
</dbReference>
<keyword evidence="3" id="KW-1185">Reference proteome</keyword>
<proteinExistence type="predicted"/>
<feature type="region of interest" description="Disordered" evidence="1">
    <location>
        <begin position="50"/>
        <end position="174"/>
    </location>
</feature>
<accession>A0ABQ9V6N0</accession>
<dbReference type="PANTHER" id="PTHR10918">
    <property type="entry name" value="HOMER"/>
    <property type="match status" value="1"/>
</dbReference>
<dbReference type="Gene3D" id="1.20.5.1700">
    <property type="match status" value="1"/>
</dbReference>
<feature type="compositionally biased region" description="Basic and acidic residues" evidence="1">
    <location>
        <begin position="142"/>
        <end position="174"/>
    </location>
</feature>
<reference evidence="2 3" key="1">
    <citation type="submission" date="2023-05" db="EMBL/GenBank/DDBJ databases">
        <title>B98-5 Cell Line De Novo Hybrid Assembly: An Optical Mapping Approach.</title>
        <authorList>
            <person name="Kananen K."/>
            <person name="Auerbach J.A."/>
            <person name="Kautto E."/>
            <person name="Blachly J.S."/>
        </authorList>
    </citation>
    <scope>NUCLEOTIDE SEQUENCE [LARGE SCALE GENOMIC DNA]</scope>
    <source>
        <strain evidence="2">B95-8</strain>
        <tissue evidence="2">Cell line</tissue>
    </source>
</reference>
<feature type="region of interest" description="Disordered" evidence="1">
    <location>
        <begin position="192"/>
        <end position="217"/>
    </location>
</feature>
<gene>
    <name evidence="2" type="ORF">P7K49_018889</name>
</gene>
<protein>
    <submittedName>
        <fullName evidence="2">Uncharacterized protein</fullName>
    </submittedName>
</protein>
<dbReference type="EMBL" id="JASSZA010000008">
    <property type="protein sequence ID" value="KAK2105033.1"/>
    <property type="molecule type" value="Genomic_DNA"/>
</dbReference>
<feature type="compositionally biased region" description="Basic and acidic residues" evidence="1">
    <location>
        <begin position="71"/>
        <end position="80"/>
    </location>
</feature>
<dbReference type="Gene3D" id="2.30.29.30">
    <property type="entry name" value="Pleckstrin-homology domain (PH domain)/Phosphotyrosine-binding domain (PTB)"/>
    <property type="match status" value="1"/>
</dbReference>